<accession>A0A0G4IH37</accession>
<keyword evidence="4" id="KW-1185">Reference proteome</keyword>
<organism evidence="2 4">
    <name type="scientific">Plasmodiophora brassicae</name>
    <name type="common">Clubroot disease agent</name>
    <dbReference type="NCBI Taxonomy" id="37360"/>
    <lineage>
        <taxon>Eukaryota</taxon>
        <taxon>Sar</taxon>
        <taxon>Rhizaria</taxon>
        <taxon>Endomyxa</taxon>
        <taxon>Phytomyxea</taxon>
        <taxon>Plasmodiophorida</taxon>
        <taxon>Plasmodiophoridae</taxon>
        <taxon>Plasmodiophora</taxon>
    </lineage>
</organism>
<proteinExistence type="predicted"/>
<name>A0A0G4IH37_PLABS</name>
<feature type="repeat" description="WD" evidence="1">
    <location>
        <begin position="109"/>
        <end position="151"/>
    </location>
</feature>
<dbReference type="AlphaFoldDB" id="A0A0G4IH37"/>
<evidence type="ECO:0000256" key="1">
    <source>
        <dbReference type="PROSITE-ProRule" id="PRU00221"/>
    </source>
</evidence>
<reference evidence="3 5" key="2">
    <citation type="submission" date="2018-03" db="EMBL/GenBank/DDBJ databases">
        <authorList>
            <person name="Fogelqvist J."/>
        </authorList>
    </citation>
    <scope>NUCLEOTIDE SEQUENCE [LARGE SCALE GENOMIC DNA]</scope>
</reference>
<evidence type="ECO:0000313" key="5">
    <source>
        <dbReference type="Proteomes" id="UP000290189"/>
    </source>
</evidence>
<dbReference type="Gene3D" id="2.130.10.10">
    <property type="entry name" value="YVTN repeat-like/Quinoprotein amine dehydrogenase"/>
    <property type="match status" value="2"/>
</dbReference>
<evidence type="ECO:0000313" key="2">
    <source>
        <dbReference type="EMBL" id="CEO94392.1"/>
    </source>
</evidence>
<dbReference type="OrthoDB" id="10059385at2759"/>
<reference evidence="2 4" key="1">
    <citation type="submission" date="2015-02" db="EMBL/GenBank/DDBJ databases">
        <authorList>
            <person name="Chooi Y.-H."/>
        </authorList>
    </citation>
    <scope>NUCLEOTIDE SEQUENCE [LARGE SCALE GENOMIC DNA]</scope>
    <source>
        <strain evidence="2">E3</strain>
    </source>
</reference>
<evidence type="ECO:0000313" key="3">
    <source>
        <dbReference type="EMBL" id="SPQ96741.1"/>
    </source>
</evidence>
<dbReference type="Pfam" id="PF00400">
    <property type="entry name" value="WD40"/>
    <property type="match status" value="3"/>
</dbReference>
<feature type="repeat" description="WD" evidence="1">
    <location>
        <begin position="378"/>
        <end position="415"/>
    </location>
</feature>
<feature type="repeat" description="WD" evidence="1">
    <location>
        <begin position="347"/>
        <end position="377"/>
    </location>
</feature>
<keyword evidence="1" id="KW-0853">WD repeat</keyword>
<dbReference type="SUPFAM" id="SSF50978">
    <property type="entry name" value="WD40 repeat-like"/>
    <property type="match status" value="1"/>
</dbReference>
<dbReference type="STRING" id="37360.A0A0G4IH37"/>
<dbReference type="PROSITE" id="PS50294">
    <property type="entry name" value="WD_REPEATS_REGION"/>
    <property type="match status" value="1"/>
</dbReference>
<dbReference type="InterPro" id="IPR001680">
    <property type="entry name" value="WD40_rpt"/>
</dbReference>
<dbReference type="InterPro" id="IPR015943">
    <property type="entry name" value="WD40/YVTN_repeat-like_dom_sf"/>
</dbReference>
<dbReference type="PANTHER" id="PTHR19879:SF9">
    <property type="entry name" value="TRANSCRIPTION INITIATION FACTOR TFIID SUBUNIT 5"/>
    <property type="match status" value="1"/>
</dbReference>
<dbReference type="Proteomes" id="UP000290189">
    <property type="component" value="Unassembled WGS sequence"/>
</dbReference>
<dbReference type="PANTHER" id="PTHR19879">
    <property type="entry name" value="TRANSCRIPTION INITIATION FACTOR TFIID"/>
    <property type="match status" value="1"/>
</dbReference>
<dbReference type="PROSITE" id="PS50082">
    <property type="entry name" value="WD_REPEATS_2"/>
    <property type="match status" value="3"/>
</dbReference>
<sequence length="415" mass="45056">MASPSDRVHRPPHPQARALAAVMQFLSDQNLDASLRALRAELGARPGDYAADDVPPDTLLNALSLYDDMQAAREKSGNAADPRDAIMERLVSTEGAGVVPDPDTEQCLAGHHAANIIAVAWQPNNTRLIASGGADGHVVICDVDTKQQVRRIGVSGPVLALDFNPVRHNMLAVACMNGSVSIIDVENASQVYVADLHDKKHVTRARWSPDGLLLATAGLDKTICLSKEEGRDGSWGTVKQVFLTATPESLTWLPSSSTLVYSIRDSHELHMYDGAAMAVRQRLSLNTHGDEHVSFACIDLCAANGFPGLMMATTDRNRAVVVHPSTVGPLFALYGAVNDEYSTPRTSFSPNDAVVYSTSQDASIVTWELRSRRAVGQLRRHRKQIRDMDVNVHTGELAACSYDRTVRVWRCSGSE</sequence>
<keyword evidence="3" id="KW-0496">Mitochondrion</keyword>
<dbReference type="Proteomes" id="UP000039324">
    <property type="component" value="Unassembled WGS sequence"/>
</dbReference>
<evidence type="ECO:0000313" key="4">
    <source>
        <dbReference type="Proteomes" id="UP000039324"/>
    </source>
</evidence>
<evidence type="ECO:0008006" key="6">
    <source>
        <dbReference type="Google" id="ProtNLM"/>
    </source>
</evidence>
<geneLocation type="mitochondrion" evidence="3"/>
<dbReference type="EMBL" id="OVEO01000006">
    <property type="protein sequence ID" value="SPQ96741.1"/>
    <property type="molecule type" value="Genomic_DNA"/>
</dbReference>
<dbReference type="InterPro" id="IPR036322">
    <property type="entry name" value="WD40_repeat_dom_sf"/>
</dbReference>
<dbReference type="SMART" id="SM00320">
    <property type="entry name" value="WD40"/>
    <property type="match status" value="5"/>
</dbReference>
<dbReference type="EMBL" id="CDSF01000001">
    <property type="protein sequence ID" value="CEO94392.1"/>
    <property type="molecule type" value="Genomic_DNA"/>
</dbReference>
<gene>
    <name evidence="2" type="ORF">PBRA_000177</name>
    <name evidence="3" type="ORF">PLBR_LOCUS3956</name>
</gene>
<protein>
    <recommendedName>
        <fullName evidence="6">Anaphase-promoting complex subunit 4 WD40 domain-containing protein</fullName>
    </recommendedName>
</protein>
<dbReference type="OMA" id="GHKAGPY"/>